<keyword evidence="1" id="KW-0934">Plastid</keyword>
<keyword evidence="1" id="KW-0150">Chloroplast</keyword>
<gene>
    <name evidence="1" type="primary">ORF32</name>
</gene>
<organism evidence="1">
    <name type="scientific">Porphyridium purpureum</name>
    <name type="common">Red alga</name>
    <name type="synonym">Porphyridium cruentum</name>
    <dbReference type="NCBI Taxonomy" id="35688"/>
    <lineage>
        <taxon>Eukaryota</taxon>
        <taxon>Rhodophyta</taxon>
        <taxon>Bangiophyceae</taxon>
        <taxon>Porphyridiales</taxon>
        <taxon>Porphyridiaceae</taxon>
        <taxon>Porphyridium</taxon>
    </lineage>
</organism>
<evidence type="ECO:0000313" key="1">
    <source>
        <dbReference type="EMBL" id="BAO23798.1"/>
    </source>
</evidence>
<name>W0S275_PORPP</name>
<reference evidence="1" key="1">
    <citation type="journal article" date="2014" name="J. Plant Res.">
        <title>Analysis of the complete plastid genome of the unicellular red alga Porphyridium purpureum.</title>
        <authorList>
            <person name="Tajima N."/>
            <person name="Sato S."/>
            <person name="Maruyama F."/>
            <person name="Kurokawa K."/>
            <person name="Ohta H."/>
            <person name="Tabata S."/>
            <person name="Sekine K."/>
            <person name="Moriyama T."/>
            <person name="Sato N."/>
        </authorList>
    </citation>
    <scope>NUCLEOTIDE SEQUENCE</scope>
</reference>
<dbReference type="RefSeq" id="YP_008965822.1">
    <property type="nucleotide sequence ID" value="NC_023133.1"/>
</dbReference>
<sequence>MLKETVLRLLFSYKYIIKKLISIALNSTCNTK</sequence>
<protein>
    <submittedName>
        <fullName evidence="1">Uncharacterized protein</fullName>
    </submittedName>
</protein>
<dbReference type="EMBL" id="AP012987">
    <property type="protein sequence ID" value="BAO23798.1"/>
    <property type="molecule type" value="Genomic_DNA"/>
</dbReference>
<dbReference type="GeneID" id="17963984"/>
<proteinExistence type="predicted"/>
<accession>W0S275</accession>
<dbReference type="AlphaFoldDB" id="W0S275"/>
<geneLocation type="chloroplast" evidence="1"/>